<sequence length="137" mass="15303">MNDAGLGEEGGIILLETFLNSKNKNLETLSLASVIKNTLKLKILELNGNYSVSNNCISKLKLTFNKNETFVEGLDDLVEEENEAEAEENKEEGYNRKDGGKEKEEEEEKGGKEDEGEKGGREDEGGEGEGMEERKRW</sequence>
<name>A0A2Z6QK64_9GLOM</name>
<keyword evidence="3" id="KW-1185">Reference proteome</keyword>
<evidence type="ECO:0000313" key="2">
    <source>
        <dbReference type="EMBL" id="GBB86179.1"/>
    </source>
</evidence>
<feature type="region of interest" description="Disordered" evidence="1">
    <location>
        <begin position="75"/>
        <end position="137"/>
    </location>
</feature>
<evidence type="ECO:0000313" key="3">
    <source>
        <dbReference type="Proteomes" id="UP000247702"/>
    </source>
</evidence>
<gene>
    <name evidence="2" type="ORF">RclHR1_12620006</name>
</gene>
<dbReference type="Proteomes" id="UP000247702">
    <property type="component" value="Unassembled WGS sequence"/>
</dbReference>
<dbReference type="AlphaFoldDB" id="A0A2Z6QK64"/>
<feature type="compositionally biased region" description="Basic and acidic residues" evidence="1">
    <location>
        <begin position="91"/>
        <end position="123"/>
    </location>
</feature>
<feature type="compositionally biased region" description="Acidic residues" evidence="1">
    <location>
        <begin position="75"/>
        <end position="90"/>
    </location>
</feature>
<evidence type="ECO:0000256" key="1">
    <source>
        <dbReference type="SAM" id="MobiDB-lite"/>
    </source>
</evidence>
<reference evidence="2 3" key="1">
    <citation type="submission" date="2017-11" db="EMBL/GenBank/DDBJ databases">
        <title>The genome of Rhizophagus clarus HR1 reveals common genetic basis of auxotrophy among arbuscular mycorrhizal fungi.</title>
        <authorList>
            <person name="Kobayashi Y."/>
        </authorList>
    </citation>
    <scope>NUCLEOTIDE SEQUENCE [LARGE SCALE GENOMIC DNA]</scope>
    <source>
        <strain evidence="2 3">HR1</strain>
    </source>
</reference>
<organism evidence="2 3">
    <name type="scientific">Rhizophagus clarus</name>
    <dbReference type="NCBI Taxonomy" id="94130"/>
    <lineage>
        <taxon>Eukaryota</taxon>
        <taxon>Fungi</taxon>
        <taxon>Fungi incertae sedis</taxon>
        <taxon>Mucoromycota</taxon>
        <taxon>Glomeromycotina</taxon>
        <taxon>Glomeromycetes</taxon>
        <taxon>Glomerales</taxon>
        <taxon>Glomeraceae</taxon>
        <taxon>Rhizophagus</taxon>
    </lineage>
</organism>
<proteinExistence type="predicted"/>
<dbReference type="SUPFAM" id="SSF52047">
    <property type="entry name" value="RNI-like"/>
    <property type="match status" value="1"/>
</dbReference>
<accession>A0A2Z6QK64</accession>
<protein>
    <submittedName>
        <fullName evidence="2">Uncharacterized protein</fullName>
    </submittedName>
</protein>
<comment type="caution">
    <text evidence="2">The sequence shown here is derived from an EMBL/GenBank/DDBJ whole genome shotgun (WGS) entry which is preliminary data.</text>
</comment>
<dbReference type="EMBL" id="BEXD01000294">
    <property type="protein sequence ID" value="GBB86179.1"/>
    <property type="molecule type" value="Genomic_DNA"/>
</dbReference>